<dbReference type="GO" id="GO:0005737">
    <property type="term" value="C:cytoplasm"/>
    <property type="evidence" value="ECO:0007669"/>
    <property type="project" value="UniProtKB-SubCell"/>
</dbReference>
<dbReference type="InterPro" id="IPR010119">
    <property type="entry name" value="Gluconeogen_factor"/>
</dbReference>
<name>A0A6M0RTM8_9CYAN</name>
<evidence type="ECO:0000256" key="1">
    <source>
        <dbReference type="ARBA" id="ARBA00022490"/>
    </source>
</evidence>
<evidence type="ECO:0000256" key="3">
    <source>
        <dbReference type="SAM" id="Phobius"/>
    </source>
</evidence>
<dbReference type="AlphaFoldDB" id="A0A6M0RTM8"/>
<protein>
    <recommendedName>
        <fullName evidence="2">Putative gluconeogenesis factor</fullName>
    </recommendedName>
</protein>
<keyword evidence="1 2" id="KW-0963">Cytoplasm</keyword>
<gene>
    <name evidence="4" type="ORF">DXZ20_27070</name>
</gene>
<dbReference type="HAMAP" id="MF_00973">
    <property type="entry name" value="Gluconeogen_factor"/>
    <property type="match status" value="1"/>
</dbReference>
<comment type="function">
    <text evidence="2">Required for morphogenesis under gluconeogenic growth conditions.</text>
</comment>
<dbReference type="SUPFAM" id="SSF142338">
    <property type="entry name" value="CofD-like"/>
    <property type="match status" value="1"/>
</dbReference>
<proteinExistence type="inferred from homology"/>
<dbReference type="GO" id="GO:0008360">
    <property type="term" value="P:regulation of cell shape"/>
    <property type="evidence" value="ECO:0007669"/>
    <property type="project" value="UniProtKB-UniRule"/>
</dbReference>
<feature type="transmembrane region" description="Helical" evidence="3">
    <location>
        <begin position="88"/>
        <end position="107"/>
    </location>
</feature>
<dbReference type="PANTHER" id="PTHR30135">
    <property type="entry name" value="UNCHARACTERIZED PROTEIN YVCK-RELATED"/>
    <property type="match status" value="1"/>
</dbReference>
<keyword evidence="3" id="KW-0812">Transmembrane</keyword>
<keyword evidence="3" id="KW-0472">Membrane</keyword>
<keyword evidence="5" id="KW-1185">Reference proteome</keyword>
<feature type="transmembrane region" description="Helical" evidence="3">
    <location>
        <begin position="46"/>
        <end position="67"/>
    </location>
</feature>
<sequence>MLLWIGSIRKFLKRNIRFVWQETKDLTPVNKRWVRWLLPGLLVKRWLFLSTVGVLLVGLGAMIWLRLTPVFLTVRFVSTVLRTITQLIPRYISGPLAIIFGLSLIIWGQSRTLGSITEVLLPGSQESSLWDAIASHRKLNRGPRIVVVGGGTGLSTMLRGLKRYSANITAIVTVADDGGSSGRLRREMGGLPPGDIRNCLAALADQEKLVTELFQYRFSSGSGLSGHSFGNLFLAAMNEITGDWEKAIEASSQVLAVRGKVLPSTLSDVKLWAELSDGRRIEGESNITKARGRIVNIGCTPSAPPALPKAIEAIKEADYIIIGPGSLYTSIVPNLLLPDIADAIASAQVPRVYVCNIMTEPGETDDYSVSEHIRAIDRACGRRLFDAVLVQKRSPSTAALERYRKEGAERVVFDRDAVIASGRRIVIANVMHETEKGTIRHDPPRLAKVLMRWHARVY</sequence>
<dbReference type="RefSeq" id="WP_163664068.1">
    <property type="nucleotide sequence ID" value="NZ_QXHD01000004.1"/>
</dbReference>
<reference evidence="4 5" key="1">
    <citation type="journal article" date="2020" name="Microb. Ecol.">
        <title>Ecogenomics of the Marine Benthic Filamentous Cyanobacterium Adonisia.</title>
        <authorList>
            <person name="Walter J.M."/>
            <person name="Coutinho F.H."/>
            <person name="Leomil L."/>
            <person name="Hargreaves P.I."/>
            <person name="Campeao M.E."/>
            <person name="Vieira V.V."/>
            <person name="Silva B.S."/>
            <person name="Fistarol G.O."/>
            <person name="Salomon P.S."/>
            <person name="Sawabe T."/>
            <person name="Mino S."/>
            <person name="Hosokawa M."/>
            <person name="Miyashita H."/>
            <person name="Maruyama F."/>
            <person name="van Verk M.C."/>
            <person name="Dutilh B.E."/>
            <person name="Thompson C.C."/>
            <person name="Thompson F.L."/>
        </authorList>
    </citation>
    <scope>NUCLEOTIDE SEQUENCE [LARGE SCALE GENOMIC DNA]</scope>
    <source>
        <strain evidence="4 5">CCMR0081</strain>
    </source>
</reference>
<evidence type="ECO:0000313" key="4">
    <source>
        <dbReference type="EMBL" id="NEZ59240.1"/>
    </source>
</evidence>
<comment type="similarity">
    <text evidence="2">Belongs to the gluconeogenesis factor family.</text>
</comment>
<evidence type="ECO:0000256" key="2">
    <source>
        <dbReference type="HAMAP-Rule" id="MF_00973"/>
    </source>
</evidence>
<dbReference type="EMBL" id="QXHD01000004">
    <property type="protein sequence ID" value="NEZ59240.1"/>
    <property type="molecule type" value="Genomic_DNA"/>
</dbReference>
<dbReference type="CDD" id="cd07187">
    <property type="entry name" value="YvcK_like"/>
    <property type="match status" value="1"/>
</dbReference>
<dbReference type="GO" id="GO:0043743">
    <property type="term" value="F:LPPG:FO 2-phospho-L-lactate transferase activity"/>
    <property type="evidence" value="ECO:0007669"/>
    <property type="project" value="InterPro"/>
</dbReference>
<keyword evidence="3" id="KW-1133">Transmembrane helix</keyword>
<organism evidence="4 5">
    <name type="scientific">Adonisia turfae CCMR0081</name>
    <dbReference type="NCBI Taxonomy" id="2292702"/>
    <lineage>
        <taxon>Bacteria</taxon>
        <taxon>Bacillati</taxon>
        <taxon>Cyanobacteriota</taxon>
        <taxon>Adonisia</taxon>
        <taxon>Adonisia turfae</taxon>
    </lineage>
</organism>
<dbReference type="Proteomes" id="UP000481033">
    <property type="component" value="Unassembled WGS sequence"/>
</dbReference>
<dbReference type="InterPro" id="IPR038136">
    <property type="entry name" value="CofD-like_dom_sf"/>
</dbReference>
<comment type="caution">
    <text evidence="4">The sequence shown here is derived from an EMBL/GenBank/DDBJ whole genome shotgun (WGS) entry which is preliminary data.</text>
</comment>
<accession>A0A6M0RTM8</accession>
<dbReference type="PANTHER" id="PTHR30135:SF3">
    <property type="entry name" value="GLUCONEOGENESIS FACTOR-RELATED"/>
    <property type="match status" value="1"/>
</dbReference>
<dbReference type="InterPro" id="IPR002882">
    <property type="entry name" value="CofD"/>
</dbReference>
<dbReference type="Gene3D" id="3.40.50.10680">
    <property type="entry name" value="CofD-like domains"/>
    <property type="match status" value="1"/>
</dbReference>
<comment type="subcellular location">
    <subcellularLocation>
        <location evidence="2">Cytoplasm</location>
    </subcellularLocation>
</comment>
<dbReference type="Pfam" id="PF01933">
    <property type="entry name" value="CofD"/>
    <property type="match status" value="1"/>
</dbReference>
<dbReference type="NCBIfam" id="TIGR01826">
    <property type="entry name" value="CofD_related"/>
    <property type="match status" value="1"/>
</dbReference>
<evidence type="ECO:0000313" key="5">
    <source>
        <dbReference type="Proteomes" id="UP000481033"/>
    </source>
</evidence>